<comment type="similarity">
    <text evidence="2">Belongs to the TMEM131 family.</text>
</comment>
<feature type="region of interest" description="Disordered" evidence="7">
    <location>
        <begin position="1606"/>
        <end position="1625"/>
    </location>
</feature>
<organism evidence="14 15">
    <name type="scientific">Hydra vulgaris</name>
    <name type="common">Hydra</name>
    <name type="synonym">Hydra attenuata</name>
    <dbReference type="NCBI Taxonomy" id="6087"/>
    <lineage>
        <taxon>Eukaryota</taxon>
        <taxon>Metazoa</taxon>
        <taxon>Cnidaria</taxon>
        <taxon>Hydrozoa</taxon>
        <taxon>Hydroidolina</taxon>
        <taxon>Anthoathecata</taxon>
        <taxon>Aplanulata</taxon>
        <taxon>Hydridae</taxon>
        <taxon>Hydra</taxon>
    </lineage>
</organism>
<feature type="domain" description="Transmembrane protein 131-like N-terminal" evidence="9">
    <location>
        <begin position="81"/>
        <end position="161"/>
    </location>
</feature>
<reference evidence="15 16" key="1">
    <citation type="submission" date="2025-05" db="UniProtKB">
        <authorList>
            <consortium name="RefSeq"/>
        </authorList>
    </citation>
    <scope>IDENTIFICATION</scope>
</reference>
<sequence>MCVKAYSFIIMILTIKITILFQLVPSIYGKCGCHKASGQGFFAQERQAINNFEPLSKNIHDGSPSTASVPYSVPNFRILLFEPAFLDFKEQPVGMPNVRLVMVSNPSDKNDIEITAVIVQPPFHSSKFQKIVLAPLKNITIDLVFLATVLGNVENTVYIYTSKGNFPYQVFGVGIKNPYRLRSYVSARIPVNAVFSPYINMYNPYSNSIQINEMYSSGNDLHLDPLSNSNYSSVSKLWEIQPYETKSIMKATYHSKEEGHSARFIRIVVGPPAPPHIIILPFEISVSSKHGLYTSIDILDFGTLRTMDEPKSLNLNVINYGNRSLQITSIQVVPPNSAISIQFSPLVLKPTKKYTKIAIVSFLALNSTHRRQNSGKIVVSTADDSIKLELQYHADVLYGTLAYSFGNASFFTGNSPSSQPLAITNTFNVSLVIYNATLSPEIQNIFYISNFEPPVLIPPGILLSPLTINFVANHSSLSISSVLRLYTNASIFTIPVSCYNGKLEYHIESTSTNKSLLDYGTVGIYENRSLLFTIENNNPIEVLVKEYKTDFEFGRLSLLNVRSSIKINNKINIENNTVYSEQKWEKHEFVLKPSFAATFTLDTTATQKEGVFQGHVVIETSYENITIPVYAKMVRGELLARPKKIKIDKAFPGRSENYPISVESTFEYPIRLKNITIYPPDFRFELVLPDLLPEILPKEKTHLGWLKFDPFYGDIKQCYTCICEIDPACEQWHHSIQLPSNAWEMDFNLLEKLRRKWDNFESMHKSSFNTSIVLDSSIVKSYTVPIQVSLAWPSLVDQSIKFPCTHVGNYSFEDIFITNPSNHPLIVQVIPLLNYPQPDGGLDLLSDRLIMDSFSLDLNGQSNFFIPEIKDGNQDHKTIHSALGVYPSPNSLTMLLEPRQKKSFKVGFIPVDETLKTSILVVRNNLTVLDLVIVSGQGAQTYFSINGYTPGDKNSILHFEIKPIHLEDCKKSTPKARLYPSFTVKRSFTATNYGQLPVHIAYMNINSYECEGFGFRILNCEPFVLTPNSSHKIDISFSPDFTTSRVARTLKIVTSIGQTMDFALLATLPHHLLPLCADALPRPFWEPYLHVVATVVMSAIFIFIIFFAYFDAQKYVVQCTFTAGRSSTLEKNIDLYTPGKVFDLNAIAGVKVRITDKKDKYNETKLHQRASKSNSCPVSKVNNQSVLKRSDSITSISSSCTRESSTQFSDSSNSSSRKNSNTNSPQPCILELKPDSKLESKRSKRKIVDLNKSHTKCETSDPIIITEEINSSWEQNLVEKTVDQKKLKSKSDNEDSQKAKKKIQHIKKETVKHSSFQKEVVINKSDENMFVEKSTGFKTVENKTKPKKRTDIAAAPYYTPPGNTLDKLDEISLSGPRPDGKENQKKSEKFIKSEPQKVYKHPAVSRKKTSNQFDRDRLIMDTPSSPHAIAAAIVDAALIKSQPKKKNKDKGSEEVSFCNHSESKLNEKCRSSTSSLIHDSYLPTSCKNSPRFNDDFKQPLNDSSSNKTKKKDQSWTSYFKRFGIGYRDELSPDEVNKGNSMFYYDNLSSLRASKQPKFDGTYQKLPENNELPIASNLSPDSVEFVPASQRINKVVGSNLAKHTSWTSADDSETFRPPPGLTHPNSPVLTHSNNIWSSNEFLPSPCLVNSPHCAPENGRWLQKTLCDYPLDGSYSSLLSGSRNRSKFGFDLLVQEDDSAIWESKKSEFSTNTDFWSTSLKRSSIWDAPDLPLNTSPRNRLRLDLSSITDVGDRNANSPLSPFNIWGSNVDSATPYEGWNQDIKED</sequence>
<evidence type="ECO:0000313" key="16">
    <source>
        <dbReference type="RefSeq" id="XP_065668036.1"/>
    </source>
</evidence>
<keyword evidence="5 8" id="KW-1133">Transmembrane helix</keyword>
<dbReference type="RefSeq" id="XP_065668035.1">
    <property type="nucleotide sequence ID" value="XM_065811963.1"/>
</dbReference>
<feature type="domain" description="TMEM131L fourth Ig-like" evidence="12">
    <location>
        <begin position="800"/>
        <end position="939"/>
    </location>
</feature>
<keyword evidence="3 8" id="KW-0812">Transmembrane</keyword>
<evidence type="ECO:0000256" key="6">
    <source>
        <dbReference type="ARBA" id="ARBA00023136"/>
    </source>
</evidence>
<accession>A0ABM4D1B9</accession>
<dbReference type="PANTHER" id="PTHR22050:SF0">
    <property type="entry name" value="TRANSMEMBRANE PROTEIN 131 HOMOLOG"/>
    <property type="match status" value="1"/>
</dbReference>
<feature type="domain" description="TMEM131L fifth Ig-like" evidence="13">
    <location>
        <begin position="992"/>
        <end position="1057"/>
    </location>
</feature>
<protein>
    <submittedName>
        <fullName evidence="15 16">Transmembrane protein 131 isoform X3</fullName>
    </submittedName>
</protein>
<evidence type="ECO:0000256" key="3">
    <source>
        <dbReference type="ARBA" id="ARBA00022692"/>
    </source>
</evidence>
<dbReference type="InterPro" id="IPR055435">
    <property type="entry name" value="Ig_TMEM131L_3"/>
</dbReference>
<evidence type="ECO:0000313" key="15">
    <source>
        <dbReference type="RefSeq" id="XP_065668035.1"/>
    </source>
</evidence>
<dbReference type="InterPro" id="IPR056311">
    <property type="entry name" value="TMEM131_Ig_2"/>
</dbReference>
<dbReference type="RefSeq" id="XP_065668036.1">
    <property type="nucleotide sequence ID" value="XM_065811964.1"/>
</dbReference>
<dbReference type="InterPro" id="IPR055437">
    <property type="entry name" value="TMEM131L_Ig_5"/>
</dbReference>
<feature type="domain" description="TMEM131L third Ig-like" evidence="11">
    <location>
        <begin position="420"/>
        <end position="499"/>
    </location>
</feature>
<name>A0ABM4D1B9_HYDVU</name>
<evidence type="ECO:0000259" key="12">
    <source>
        <dbReference type="Pfam" id="PF24499"/>
    </source>
</evidence>
<evidence type="ECO:0000259" key="11">
    <source>
        <dbReference type="Pfam" id="PF24498"/>
    </source>
</evidence>
<dbReference type="Pfam" id="PF12371">
    <property type="entry name" value="TMEM131_like_N"/>
    <property type="match status" value="1"/>
</dbReference>
<feature type="compositionally biased region" description="Low complexity" evidence="7">
    <location>
        <begin position="1203"/>
        <end position="1224"/>
    </location>
</feature>
<dbReference type="GeneID" id="100209816"/>
<evidence type="ECO:0000313" key="14">
    <source>
        <dbReference type="Proteomes" id="UP001652625"/>
    </source>
</evidence>
<dbReference type="Pfam" id="PF24499">
    <property type="entry name" value="Ig_TMEM131L_4"/>
    <property type="match status" value="1"/>
</dbReference>
<evidence type="ECO:0000256" key="7">
    <source>
        <dbReference type="SAM" id="MobiDB-lite"/>
    </source>
</evidence>
<dbReference type="Pfam" id="PF24495">
    <property type="entry name" value="Ig_TMEM131_2"/>
    <property type="match status" value="1"/>
</dbReference>
<dbReference type="Proteomes" id="UP001652625">
    <property type="component" value="Chromosome 12"/>
</dbReference>
<evidence type="ECO:0000256" key="1">
    <source>
        <dbReference type="ARBA" id="ARBA00004479"/>
    </source>
</evidence>
<feature type="compositionally biased region" description="Basic and acidic residues" evidence="7">
    <location>
        <begin position="1378"/>
        <end position="1390"/>
    </location>
</feature>
<evidence type="ECO:0000256" key="4">
    <source>
        <dbReference type="ARBA" id="ARBA00022729"/>
    </source>
</evidence>
<feature type="region of interest" description="Disordered" evidence="7">
    <location>
        <begin position="1490"/>
        <end position="1510"/>
    </location>
</feature>
<dbReference type="InterPro" id="IPR039877">
    <property type="entry name" value="TMEM131-like"/>
</dbReference>
<feature type="transmembrane region" description="Helical" evidence="8">
    <location>
        <begin position="1088"/>
        <end position="1110"/>
    </location>
</feature>
<keyword evidence="6 8" id="KW-0472">Membrane</keyword>
<evidence type="ECO:0000259" key="13">
    <source>
        <dbReference type="Pfam" id="PF24501"/>
    </source>
</evidence>
<evidence type="ECO:0000256" key="5">
    <source>
        <dbReference type="ARBA" id="ARBA00022989"/>
    </source>
</evidence>
<dbReference type="Pfam" id="PF24498">
    <property type="entry name" value="Ig_TMEM131L_3"/>
    <property type="match status" value="1"/>
</dbReference>
<comment type="subcellular location">
    <subcellularLocation>
        <location evidence="1">Membrane</location>
        <topology evidence="1">Single-pass type I membrane protein</topology>
    </subcellularLocation>
</comment>
<evidence type="ECO:0000259" key="9">
    <source>
        <dbReference type="Pfam" id="PF12371"/>
    </source>
</evidence>
<dbReference type="Pfam" id="PF24501">
    <property type="entry name" value="Ig_TMEM131L_5"/>
    <property type="match status" value="1"/>
</dbReference>
<dbReference type="PANTHER" id="PTHR22050">
    <property type="entry name" value="RW1 PROTEIN HOMOLOG"/>
    <property type="match status" value="1"/>
</dbReference>
<feature type="domain" description="TMEM131 second Ig-like" evidence="10">
    <location>
        <begin position="178"/>
        <end position="267"/>
    </location>
</feature>
<keyword evidence="14" id="KW-1185">Reference proteome</keyword>
<feature type="transmembrane region" description="Helical" evidence="8">
    <location>
        <begin position="6"/>
        <end position="28"/>
    </location>
</feature>
<dbReference type="InterPro" id="IPR022113">
    <property type="entry name" value="TMEM131L_N"/>
</dbReference>
<feature type="region of interest" description="Disordered" evidence="7">
    <location>
        <begin position="1351"/>
        <end position="1390"/>
    </location>
</feature>
<evidence type="ECO:0000256" key="2">
    <source>
        <dbReference type="ARBA" id="ARBA00006682"/>
    </source>
</evidence>
<evidence type="ECO:0000256" key="8">
    <source>
        <dbReference type="SAM" id="Phobius"/>
    </source>
</evidence>
<gene>
    <name evidence="15 16" type="primary">LOC100209816</name>
</gene>
<keyword evidence="4" id="KW-0732">Signal</keyword>
<evidence type="ECO:0000259" key="10">
    <source>
        <dbReference type="Pfam" id="PF24495"/>
    </source>
</evidence>
<proteinExistence type="inferred from homology"/>
<feature type="region of interest" description="Disordered" evidence="7">
    <location>
        <begin position="1203"/>
        <end position="1244"/>
    </location>
</feature>
<dbReference type="InterPro" id="IPR055436">
    <property type="entry name" value="Ig_TMEM131L_4"/>
</dbReference>
<feature type="compositionally biased region" description="Basic and acidic residues" evidence="7">
    <location>
        <begin position="1232"/>
        <end position="1244"/>
    </location>
</feature>